<comment type="catalytic activity">
    <reaction evidence="8">
        <text>tRNA(His) + L-histidine + ATP = L-histidyl-tRNA(His) + AMP + diphosphate + H(+)</text>
        <dbReference type="Rhea" id="RHEA:17313"/>
        <dbReference type="Rhea" id="RHEA-COMP:9665"/>
        <dbReference type="Rhea" id="RHEA-COMP:9689"/>
        <dbReference type="ChEBI" id="CHEBI:15378"/>
        <dbReference type="ChEBI" id="CHEBI:30616"/>
        <dbReference type="ChEBI" id="CHEBI:33019"/>
        <dbReference type="ChEBI" id="CHEBI:57595"/>
        <dbReference type="ChEBI" id="CHEBI:78442"/>
        <dbReference type="ChEBI" id="CHEBI:78527"/>
        <dbReference type="ChEBI" id="CHEBI:456215"/>
        <dbReference type="EC" id="6.1.1.21"/>
    </reaction>
</comment>
<comment type="similarity">
    <text evidence="1">Belongs to the class-II aminoacyl-tRNA synthetase family.</text>
</comment>
<dbReference type="VEuPathDB" id="PiroplasmaDB:BBBOND_0402730"/>
<dbReference type="GO" id="GO:0032543">
    <property type="term" value="P:mitochondrial translation"/>
    <property type="evidence" value="ECO:0007669"/>
    <property type="project" value="TreeGrafter"/>
</dbReference>
<dbReference type="RefSeq" id="XP_012769971.1">
    <property type="nucleotide sequence ID" value="XM_012914517.1"/>
</dbReference>
<dbReference type="PANTHER" id="PTHR11476">
    <property type="entry name" value="HISTIDYL-TRNA SYNTHETASE"/>
    <property type="match status" value="1"/>
</dbReference>
<dbReference type="InterPro" id="IPR045864">
    <property type="entry name" value="aa-tRNA-synth_II/BPL/LPL"/>
</dbReference>
<proteinExistence type="inferred from homology"/>
<keyword evidence="11" id="KW-1185">Reference proteome</keyword>
<accession>A0A061DES4</accession>
<dbReference type="EC" id="6.1.1.21" evidence="2"/>
<dbReference type="NCBIfam" id="TIGR00442">
    <property type="entry name" value="hisS"/>
    <property type="match status" value="1"/>
</dbReference>
<evidence type="ECO:0000256" key="8">
    <source>
        <dbReference type="ARBA" id="ARBA00047639"/>
    </source>
</evidence>
<gene>
    <name evidence="10" type="ORF">BBBOND_0402730</name>
</gene>
<reference evidence="11" key="1">
    <citation type="journal article" date="2014" name="Nucleic Acids Res.">
        <title>The evolutionary dynamics of variant antigen genes in Babesia reveal a history of genomic innovation underlying host-parasite interaction.</title>
        <authorList>
            <person name="Jackson A.P."/>
            <person name="Otto T.D."/>
            <person name="Darby A."/>
            <person name="Ramaprasad A."/>
            <person name="Xia D."/>
            <person name="Echaide I.E."/>
            <person name="Farber M."/>
            <person name="Gahlot S."/>
            <person name="Gamble J."/>
            <person name="Gupta D."/>
            <person name="Gupta Y."/>
            <person name="Jackson L."/>
            <person name="Malandrin L."/>
            <person name="Malas T.B."/>
            <person name="Moussa E."/>
            <person name="Nair M."/>
            <person name="Reid A.J."/>
            <person name="Sanders M."/>
            <person name="Sharma J."/>
            <person name="Tracey A."/>
            <person name="Quail M.A."/>
            <person name="Weir W."/>
            <person name="Wastling J.M."/>
            <person name="Hall N."/>
            <person name="Willadsen P."/>
            <person name="Lingelbach K."/>
            <person name="Shiels B."/>
            <person name="Tait A."/>
            <person name="Berriman M."/>
            <person name="Allred D.R."/>
            <person name="Pain A."/>
        </authorList>
    </citation>
    <scope>NUCLEOTIDE SEQUENCE [LARGE SCALE GENOMIC DNA]</scope>
    <source>
        <strain evidence="11">Bond</strain>
    </source>
</reference>
<dbReference type="Proteomes" id="UP000033188">
    <property type="component" value="Chromosome 4"/>
</dbReference>
<dbReference type="InterPro" id="IPR004154">
    <property type="entry name" value="Anticodon-bd"/>
</dbReference>
<dbReference type="GO" id="GO:0005524">
    <property type="term" value="F:ATP binding"/>
    <property type="evidence" value="ECO:0007669"/>
    <property type="project" value="UniProtKB-KW"/>
</dbReference>
<evidence type="ECO:0000313" key="10">
    <source>
        <dbReference type="EMBL" id="CDR97785.1"/>
    </source>
</evidence>
<dbReference type="Pfam" id="PF13393">
    <property type="entry name" value="tRNA-synt_His"/>
    <property type="match status" value="1"/>
</dbReference>
<dbReference type="STRING" id="5866.A0A061DES4"/>
<evidence type="ECO:0000256" key="1">
    <source>
        <dbReference type="ARBA" id="ARBA00008226"/>
    </source>
</evidence>
<dbReference type="InterPro" id="IPR036621">
    <property type="entry name" value="Anticodon-bd_dom_sf"/>
</dbReference>
<dbReference type="InterPro" id="IPR015807">
    <property type="entry name" value="His-tRNA-ligase"/>
</dbReference>
<organism evidence="10 11">
    <name type="scientific">Babesia bigemina</name>
    <dbReference type="NCBI Taxonomy" id="5866"/>
    <lineage>
        <taxon>Eukaryota</taxon>
        <taxon>Sar</taxon>
        <taxon>Alveolata</taxon>
        <taxon>Apicomplexa</taxon>
        <taxon>Aconoidasida</taxon>
        <taxon>Piroplasmida</taxon>
        <taxon>Babesiidae</taxon>
        <taxon>Babesia</taxon>
    </lineage>
</organism>
<dbReference type="HAMAP" id="MF_00127">
    <property type="entry name" value="His_tRNA_synth"/>
    <property type="match status" value="1"/>
</dbReference>
<keyword evidence="5" id="KW-0067">ATP-binding</keyword>
<sequence length="960" mass="102993">MAKIVLNSVRMLSMEELFSVALSKRPLVLEPELAKTLGVAVSTSIGRSEASDKAAGAAARGSSYRDSLIGRMICCALLQKAVRRKPPPSSGFILKLFDALNRTSFDVSMALESLNLRAEGPSEVASTPSSGVVRTLASVAQIGAAGSDKDALGTIASSLGLTADECAALSRGQTELFATVSVLGLVLSSLSKFSDCAVGLACESLRIPTQCLSSAEIQKLPHCVGVARNLIWLTEDSKLIPSSSNSGDASLELILPSYMLANGELEHLSKAVIKITSEMFAAICGGMNNPASQKVAEHAWLFALQSHVANLCRCLTSVATCYMSLLRGLSNRFKVISSEIGHSDDASGVGNASGAADVNTSSSEYENLIQSFESSLASLDSTSVNLEKLDKLAGVCGDMSVACVSLSTSILSTQQRPKGKSAEAAKAGSDAGDRKLLLGHGNLGVAAYLRELLGGEGVSGVRSYQVLCNSLAGPRLLHQSARVETLLIPRNQKVRKLKVPKGTVDTLPEEMLVRTIVLDAVRSIFKQHGACEIDTPVFELRETLMGKYGEDQKLIFDLKDSGGEQLSLRYDLTVPFARFLASNKIDKMKRYQIGKVYRRDEPQINRGRFREFVQCDLDYAGVHPPMVADAEVLFILIRVLRMLRPGGFHVKIGHRVVLDAIMSHCGVPSEMHRTICSSIDKLDKEPWANVRDEMMCEKGLSVSVVNALQEFVETKGPMLDVVTFLRGKNIAGATEALDEMVLLNQYLSAYGVTAEELSFDLSLARGLDYYTGVIFEAVLTGASVGSVGAGGRYDGLIGMLSGRNVPSVGMSVGIERLMKVVAHGDVSSDITDVFVCTVGDESMALERLRLCSLLWDGGVTAEFHYNARANLRKQFDAATAKRAQLAVVVGMSEVAAGTVRIKPLNYSREDGTDAQDAGKSEEVVVSRADMVHTVRRILGEVGGRYVQLTKNVIPNMAQVL</sequence>
<evidence type="ECO:0000256" key="6">
    <source>
        <dbReference type="ARBA" id="ARBA00022917"/>
    </source>
</evidence>
<dbReference type="InterPro" id="IPR033656">
    <property type="entry name" value="HisRS_anticodon"/>
</dbReference>
<dbReference type="EMBL" id="LK391710">
    <property type="protein sequence ID" value="CDR97785.1"/>
    <property type="molecule type" value="Genomic_DNA"/>
</dbReference>
<evidence type="ECO:0000256" key="4">
    <source>
        <dbReference type="ARBA" id="ARBA00022741"/>
    </source>
</evidence>
<dbReference type="PROSITE" id="PS50862">
    <property type="entry name" value="AA_TRNA_LIGASE_II"/>
    <property type="match status" value="1"/>
</dbReference>
<dbReference type="GeneID" id="24566326"/>
<dbReference type="Pfam" id="PF03129">
    <property type="entry name" value="HGTP_anticodon"/>
    <property type="match status" value="1"/>
</dbReference>
<evidence type="ECO:0000256" key="2">
    <source>
        <dbReference type="ARBA" id="ARBA00012815"/>
    </source>
</evidence>
<dbReference type="SUPFAM" id="SSF55681">
    <property type="entry name" value="Class II aaRS and biotin synthetases"/>
    <property type="match status" value="1"/>
</dbReference>
<dbReference type="CDD" id="cd00859">
    <property type="entry name" value="HisRS_anticodon"/>
    <property type="match status" value="1"/>
</dbReference>
<keyword evidence="7 10" id="KW-0030">Aminoacyl-tRNA synthetase</keyword>
<evidence type="ECO:0000313" key="11">
    <source>
        <dbReference type="Proteomes" id="UP000033188"/>
    </source>
</evidence>
<dbReference type="CDD" id="cd00773">
    <property type="entry name" value="HisRS-like_core"/>
    <property type="match status" value="1"/>
</dbReference>
<dbReference type="OMA" id="EMHRTIC"/>
<keyword evidence="3" id="KW-0436">Ligase</keyword>
<keyword evidence="4" id="KW-0547">Nucleotide-binding</keyword>
<dbReference type="Gene3D" id="3.40.50.800">
    <property type="entry name" value="Anticodon-binding domain"/>
    <property type="match status" value="1"/>
</dbReference>
<evidence type="ECO:0000256" key="3">
    <source>
        <dbReference type="ARBA" id="ARBA00022598"/>
    </source>
</evidence>
<dbReference type="InterPro" id="IPR041715">
    <property type="entry name" value="HisRS-like_core"/>
</dbReference>
<feature type="domain" description="Aminoacyl-transfer RNA synthetases class-II family profile" evidence="9">
    <location>
        <begin position="474"/>
        <end position="821"/>
    </location>
</feature>
<dbReference type="InterPro" id="IPR006195">
    <property type="entry name" value="aa-tRNA-synth_II"/>
</dbReference>
<dbReference type="GO" id="GO:0005739">
    <property type="term" value="C:mitochondrion"/>
    <property type="evidence" value="ECO:0007669"/>
    <property type="project" value="TreeGrafter"/>
</dbReference>
<dbReference type="OrthoDB" id="1906957at2759"/>
<keyword evidence="6" id="KW-0648">Protein biosynthesis</keyword>
<evidence type="ECO:0000256" key="7">
    <source>
        <dbReference type="ARBA" id="ARBA00023146"/>
    </source>
</evidence>
<dbReference type="GO" id="GO:0005829">
    <property type="term" value="C:cytosol"/>
    <property type="evidence" value="ECO:0007669"/>
    <property type="project" value="TreeGrafter"/>
</dbReference>
<evidence type="ECO:0000256" key="5">
    <source>
        <dbReference type="ARBA" id="ARBA00022840"/>
    </source>
</evidence>
<dbReference type="PANTHER" id="PTHR11476:SF7">
    <property type="entry name" value="HISTIDINE--TRNA LIGASE"/>
    <property type="match status" value="1"/>
</dbReference>
<name>A0A061DES4_BABBI</name>
<dbReference type="GO" id="GO:0003723">
    <property type="term" value="F:RNA binding"/>
    <property type="evidence" value="ECO:0007669"/>
    <property type="project" value="TreeGrafter"/>
</dbReference>
<dbReference type="KEGG" id="bbig:BBBOND_0402730"/>
<dbReference type="Gene3D" id="3.30.930.10">
    <property type="entry name" value="Bira Bifunctional Protein, Domain 2"/>
    <property type="match status" value="1"/>
</dbReference>
<evidence type="ECO:0000259" key="9">
    <source>
        <dbReference type="PROSITE" id="PS50862"/>
    </source>
</evidence>
<protein>
    <recommendedName>
        <fullName evidence="2">histidine--tRNA ligase</fullName>
        <ecNumber evidence="2">6.1.1.21</ecNumber>
    </recommendedName>
</protein>
<dbReference type="SUPFAM" id="SSF52954">
    <property type="entry name" value="Class II aaRS ABD-related"/>
    <property type="match status" value="1"/>
</dbReference>
<dbReference type="AlphaFoldDB" id="A0A061DES4"/>
<dbReference type="GO" id="GO:0006427">
    <property type="term" value="P:histidyl-tRNA aminoacylation"/>
    <property type="evidence" value="ECO:0007669"/>
    <property type="project" value="InterPro"/>
</dbReference>
<dbReference type="GO" id="GO:0004821">
    <property type="term" value="F:histidine-tRNA ligase activity"/>
    <property type="evidence" value="ECO:0007669"/>
    <property type="project" value="UniProtKB-EC"/>
</dbReference>